<dbReference type="Gene3D" id="3.40.50.300">
    <property type="entry name" value="P-loop containing nucleotide triphosphate hydrolases"/>
    <property type="match status" value="1"/>
</dbReference>
<comment type="caution">
    <text evidence="7">The sequence shown here is derived from an EMBL/GenBank/DDBJ whole genome shotgun (WGS) entry which is preliminary data.</text>
</comment>
<name>A0ABS8NAP8_9BACT</name>
<evidence type="ECO:0000256" key="1">
    <source>
        <dbReference type="ARBA" id="ARBA00006611"/>
    </source>
</evidence>
<accession>A0ABS8NAP8</accession>
<comment type="similarity">
    <text evidence="1">Belongs to the GSP E family.</text>
</comment>
<evidence type="ECO:0000256" key="3">
    <source>
        <dbReference type="ARBA" id="ARBA00022840"/>
    </source>
</evidence>
<reference evidence="7" key="1">
    <citation type="submission" date="2021-11" db="EMBL/GenBank/DDBJ databases">
        <title>Genome sequence.</title>
        <authorList>
            <person name="Sun Q."/>
        </authorList>
    </citation>
    <scope>NUCLEOTIDE SEQUENCE</scope>
    <source>
        <strain evidence="7">JC740</strain>
    </source>
</reference>
<feature type="domain" description="Type II secretion system protein GspE N-terminal" evidence="6">
    <location>
        <begin position="71"/>
        <end position="145"/>
    </location>
</feature>
<dbReference type="InterPro" id="IPR001482">
    <property type="entry name" value="T2SS/T4SS_dom"/>
</dbReference>
<feature type="region of interest" description="Disordered" evidence="4">
    <location>
        <begin position="144"/>
        <end position="200"/>
    </location>
</feature>
<feature type="compositionally biased region" description="Low complexity" evidence="4">
    <location>
        <begin position="179"/>
        <end position="199"/>
    </location>
</feature>
<keyword evidence="8" id="KW-1185">Reference proteome</keyword>
<dbReference type="Pfam" id="PF05157">
    <property type="entry name" value="MshEN"/>
    <property type="match status" value="1"/>
</dbReference>
<evidence type="ECO:0000313" key="7">
    <source>
        <dbReference type="EMBL" id="MCC9640645.1"/>
    </source>
</evidence>
<evidence type="ECO:0000256" key="2">
    <source>
        <dbReference type="ARBA" id="ARBA00022741"/>
    </source>
</evidence>
<sequence length="377" mass="41130">MNSTSVDFGQPSIGWLDEMWGQLDDTTSEDQAVEENLAEQCGLTDESKLASTYASHYLLPLFEPPMGLSIPLDKRLRKCLPEDFCKTNHLVPLAVQDHSLEVAIASPSALLLADDVRRMSGLQMRPLFARATVVRQACEQLFDKPAATPDEAEAKPSSSADKNSADRKAGSNKKKRSGKASGKSEQPHASPSPVAVPSPMNLTAYDLKDAERAAWQRQLVADSGLTVHCGRKSLDKSPLARLWGVWAAQTHGRPACRWNALQRESMDSDPSVVVIPDLKDRTSAEVALHAVLQGQRVFAVVHARDPVSAILRLRAWGQIGHLLAEQINLLIHQDGLSRSDCGTIEIDDTRRSALASENDMGRLQKLFPSSGTFLCGP</sequence>
<dbReference type="InterPro" id="IPR007831">
    <property type="entry name" value="T2SS_GspE_N"/>
</dbReference>
<gene>
    <name evidence="7" type="primary">tadA</name>
    <name evidence="7" type="ORF">LOC71_00040</name>
</gene>
<feature type="domain" description="Bacterial type II secretion system protein E" evidence="5">
    <location>
        <begin position="249"/>
        <end position="343"/>
    </location>
</feature>
<protein>
    <submittedName>
        <fullName evidence="7">Flp pilus assembly complex ATPase component TadA</fullName>
    </submittedName>
</protein>
<dbReference type="SUPFAM" id="SSF160246">
    <property type="entry name" value="EspE N-terminal domain-like"/>
    <property type="match status" value="1"/>
</dbReference>
<dbReference type="PANTHER" id="PTHR30258">
    <property type="entry name" value="TYPE II SECRETION SYSTEM PROTEIN GSPE-RELATED"/>
    <property type="match status" value="1"/>
</dbReference>
<keyword evidence="2" id="KW-0547">Nucleotide-binding</keyword>
<evidence type="ECO:0000313" key="8">
    <source>
        <dbReference type="Proteomes" id="UP001430306"/>
    </source>
</evidence>
<evidence type="ECO:0000259" key="6">
    <source>
        <dbReference type="Pfam" id="PF05157"/>
    </source>
</evidence>
<dbReference type="Gene3D" id="3.30.300.160">
    <property type="entry name" value="Type II secretion system, protein E, N-terminal domain"/>
    <property type="match status" value="1"/>
</dbReference>
<dbReference type="Proteomes" id="UP001430306">
    <property type="component" value="Unassembled WGS sequence"/>
</dbReference>
<keyword evidence="3" id="KW-0067">ATP-binding</keyword>
<dbReference type="RefSeq" id="WP_230251956.1">
    <property type="nucleotide sequence ID" value="NZ_JAJKFV010000003.1"/>
</dbReference>
<dbReference type="InterPro" id="IPR037257">
    <property type="entry name" value="T2SS_E_N_sf"/>
</dbReference>
<evidence type="ECO:0000256" key="4">
    <source>
        <dbReference type="SAM" id="MobiDB-lite"/>
    </source>
</evidence>
<dbReference type="Pfam" id="PF00437">
    <property type="entry name" value="T2SSE"/>
    <property type="match status" value="1"/>
</dbReference>
<proteinExistence type="inferred from homology"/>
<dbReference type="EMBL" id="JAJKFW010000001">
    <property type="protein sequence ID" value="MCC9640645.1"/>
    <property type="molecule type" value="Genomic_DNA"/>
</dbReference>
<evidence type="ECO:0000259" key="5">
    <source>
        <dbReference type="Pfam" id="PF00437"/>
    </source>
</evidence>
<organism evidence="7 8">
    <name type="scientific">Rhodopirellula halodulae</name>
    <dbReference type="NCBI Taxonomy" id="2894198"/>
    <lineage>
        <taxon>Bacteria</taxon>
        <taxon>Pseudomonadati</taxon>
        <taxon>Planctomycetota</taxon>
        <taxon>Planctomycetia</taxon>
        <taxon>Pirellulales</taxon>
        <taxon>Pirellulaceae</taxon>
        <taxon>Rhodopirellula</taxon>
    </lineage>
</organism>
<dbReference type="InterPro" id="IPR027417">
    <property type="entry name" value="P-loop_NTPase"/>
</dbReference>
<dbReference type="PANTHER" id="PTHR30258:SF2">
    <property type="entry name" value="COMG OPERON PROTEIN 1"/>
    <property type="match status" value="1"/>
</dbReference>